<evidence type="ECO:0000313" key="2">
    <source>
        <dbReference type="Proteomes" id="UP001164250"/>
    </source>
</evidence>
<comment type="caution">
    <text evidence="1">The sequence shown here is derived from an EMBL/GenBank/DDBJ whole genome shotgun (WGS) entry which is preliminary data.</text>
</comment>
<evidence type="ECO:0000313" key="1">
    <source>
        <dbReference type="EMBL" id="KAJ0105928.1"/>
    </source>
</evidence>
<dbReference type="EMBL" id="CM047898">
    <property type="protein sequence ID" value="KAJ0105928.1"/>
    <property type="molecule type" value="Genomic_DNA"/>
</dbReference>
<gene>
    <name evidence="1" type="ORF">Patl1_17912</name>
</gene>
<accession>A0ACC1C1U0</accession>
<sequence>MFTGMAEGDAGAEYVGDVGLIEGTAGTRSVIIRLLKKKRLDPEFSVPDEINELDIFKSDSSELPELSKTNCDEQAWPFFSEPYKNVKGKQAHLTNGNWEKTGNNREVRDKSTGKRIGGRKNYIYYKRGGSPKQKIKTDWVMHDYYVDDDDSRYKKDFVFRYVEKNPTGKPNTSTPDDGQPSHRLASDAETYAEKTSTEVESQQPSTHCLGNEFLEVESELQSNHSLVSDTGNYFATNTSTLEEPRLLSNQNLGFDTRNYEFADNTSSMEVEPGQLSNHNLFHDPFAPITSSMVQPQLLSNRDMEFDLRNHFVPNTSMVGPQLPSNHNMVFDLMNHSTPCTSSMVRMNMLAVLSGTQLLSNQNMAFDPINHFASITSSMQIESQLLSNQNLVFDPMNNSTPCISSMLGPQLLSNQNMVFDPINHYASITSSMQVESQLLSNQNLVFDPMNNFAPCTSSMVRMNMLVGPQLLSNQNMVFDPINHYAPITSSMVAHDQLLSNHNFFSDPRNHFAPNTCLMVHPQQVAELFAQFTALFGRYLLNHSSVSTPPWPTNPQQGSYSSLYSNGAFGNNCTSSSSQFHGGLEDARIAQRNFQDKHPEEVTGQDSSY</sequence>
<dbReference type="Proteomes" id="UP001164250">
    <property type="component" value="Chromosome 2"/>
</dbReference>
<keyword evidence="2" id="KW-1185">Reference proteome</keyword>
<organism evidence="1 2">
    <name type="scientific">Pistacia atlantica</name>
    <dbReference type="NCBI Taxonomy" id="434234"/>
    <lineage>
        <taxon>Eukaryota</taxon>
        <taxon>Viridiplantae</taxon>
        <taxon>Streptophyta</taxon>
        <taxon>Embryophyta</taxon>
        <taxon>Tracheophyta</taxon>
        <taxon>Spermatophyta</taxon>
        <taxon>Magnoliopsida</taxon>
        <taxon>eudicotyledons</taxon>
        <taxon>Gunneridae</taxon>
        <taxon>Pentapetalae</taxon>
        <taxon>rosids</taxon>
        <taxon>malvids</taxon>
        <taxon>Sapindales</taxon>
        <taxon>Anacardiaceae</taxon>
        <taxon>Pistacia</taxon>
    </lineage>
</organism>
<reference evidence="2" key="1">
    <citation type="journal article" date="2023" name="G3 (Bethesda)">
        <title>Genome assembly and association tests identify interacting loci associated with vigor, precocity, and sex in interspecific pistachio rootstocks.</title>
        <authorList>
            <person name="Palmer W."/>
            <person name="Jacygrad E."/>
            <person name="Sagayaradj S."/>
            <person name="Cavanaugh K."/>
            <person name="Han R."/>
            <person name="Bertier L."/>
            <person name="Beede B."/>
            <person name="Kafkas S."/>
            <person name="Golino D."/>
            <person name="Preece J."/>
            <person name="Michelmore R."/>
        </authorList>
    </citation>
    <scope>NUCLEOTIDE SEQUENCE [LARGE SCALE GENOMIC DNA]</scope>
</reference>
<name>A0ACC1C1U0_9ROSI</name>
<proteinExistence type="predicted"/>
<protein>
    <submittedName>
        <fullName evidence="1">Uncharacterized protein</fullName>
    </submittedName>
</protein>